<feature type="compositionally biased region" description="Low complexity" evidence="1">
    <location>
        <begin position="333"/>
        <end position="352"/>
    </location>
</feature>
<keyword evidence="2" id="KW-1133">Transmembrane helix</keyword>
<organism evidence="3 4">
    <name type="scientific">Priapulus caudatus</name>
    <name type="common">Priapulid worm</name>
    <dbReference type="NCBI Taxonomy" id="37621"/>
    <lineage>
        <taxon>Eukaryota</taxon>
        <taxon>Metazoa</taxon>
        <taxon>Ecdysozoa</taxon>
        <taxon>Scalidophora</taxon>
        <taxon>Priapulida</taxon>
        <taxon>Priapulimorpha</taxon>
        <taxon>Priapulimorphida</taxon>
        <taxon>Priapulidae</taxon>
        <taxon>Priapulus</taxon>
    </lineage>
</organism>
<name>A0ABM1DZF6_PRICU</name>
<feature type="region of interest" description="Disordered" evidence="1">
    <location>
        <begin position="18"/>
        <end position="81"/>
    </location>
</feature>
<feature type="compositionally biased region" description="Low complexity" evidence="1">
    <location>
        <begin position="44"/>
        <end position="63"/>
    </location>
</feature>
<evidence type="ECO:0000313" key="4">
    <source>
        <dbReference type="RefSeq" id="XP_014665327.1"/>
    </source>
</evidence>
<accession>A0ABM1DZF6</accession>
<dbReference type="RefSeq" id="XP_014665327.1">
    <property type="nucleotide sequence ID" value="XM_014809841.1"/>
</dbReference>
<feature type="transmembrane region" description="Helical" evidence="2">
    <location>
        <begin position="193"/>
        <end position="214"/>
    </location>
</feature>
<keyword evidence="2" id="KW-0472">Membrane</keyword>
<feature type="compositionally biased region" description="Low complexity" evidence="1">
    <location>
        <begin position="315"/>
        <end position="326"/>
    </location>
</feature>
<proteinExistence type="predicted"/>
<feature type="compositionally biased region" description="Gly residues" evidence="1">
    <location>
        <begin position="27"/>
        <end position="43"/>
    </location>
</feature>
<evidence type="ECO:0000313" key="3">
    <source>
        <dbReference type="Proteomes" id="UP000695022"/>
    </source>
</evidence>
<feature type="compositionally biased region" description="Low complexity" evidence="1">
    <location>
        <begin position="281"/>
        <end position="308"/>
    </location>
</feature>
<feature type="compositionally biased region" description="Polar residues" evidence="1">
    <location>
        <begin position="246"/>
        <end position="260"/>
    </location>
</feature>
<feature type="compositionally biased region" description="Gly residues" evidence="1">
    <location>
        <begin position="261"/>
        <end position="276"/>
    </location>
</feature>
<feature type="region of interest" description="Disordered" evidence="1">
    <location>
        <begin position="239"/>
        <end position="445"/>
    </location>
</feature>
<feature type="compositionally biased region" description="Pro residues" evidence="1">
    <location>
        <begin position="353"/>
        <end position="415"/>
    </location>
</feature>
<gene>
    <name evidence="4" type="primary">LOC106807501</name>
</gene>
<sequence>MVSNVFSLCTHMTENAPIPCLQTTSEGGTGRGGRGGGSRGGGRSTSRGRGTSRGNNYGSNRGSQGVSRSRPKVGYNYNGRRTSYRTSSWSRNVAIGLVAYTAYRSSFHRGHHSGRGWTTCVNYEAAQESTITNVTSYFGNVSRTDIIIERTTSSRPVGRFVCPQPFMPSSYKYCCGESNQQLCCSFSNGSGRMVGLIFGLICIVCIAVVICVGCKRYKARKRSRDENEYVMEPVKPANYPARPNMGGSSRSPEFTPLNQVGGTGQHPGVASGGQQGPGSYQMGPRPQGYPMGPGQQGYPMGPRPQGYPMGPGPQGYPMGPRPQGYPMGPGPQGYPMGPRPQGYPMGPGQQPYPTGPGQPPYPTGPGQPPTAPGQPPYPTTAGQPPYPSAPGQPSYPPAPGQPSYPPAPGQLPYPITPAQAAYDQSSPAAPPVTDAAKAPSSGGPP</sequence>
<dbReference type="GeneID" id="106807501"/>
<keyword evidence="3" id="KW-1185">Reference proteome</keyword>
<dbReference type="Proteomes" id="UP000695022">
    <property type="component" value="Unplaced"/>
</dbReference>
<protein>
    <submittedName>
        <fullName evidence="4">Proline-rich protein HaeIII subfamily 1-like isoform X2</fullName>
    </submittedName>
</protein>
<reference evidence="4" key="1">
    <citation type="submission" date="2025-08" db="UniProtKB">
        <authorList>
            <consortium name="RefSeq"/>
        </authorList>
    </citation>
    <scope>IDENTIFICATION</scope>
</reference>
<evidence type="ECO:0000256" key="2">
    <source>
        <dbReference type="SAM" id="Phobius"/>
    </source>
</evidence>
<evidence type="ECO:0000256" key="1">
    <source>
        <dbReference type="SAM" id="MobiDB-lite"/>
    </source>
</evidence>
<keyword evidence="2" id="KW-0812">Transmembrane</keyword>